<evidence type="ECO:0000256" key="1">
    <source>
        <dbReference type="SAM" id="Phobius"/>
    </source>
</evidence>
<name>A0A9P9KD70_FUSSL</name>
<dbReference type="Proteomes" id="UP000736672">
    <property type="component" value="Unassembled WGS sequence"/>
</dbReference>
<dbReference type="AlphaFoldDB" id="A0A9P9KD70"/>
<comment type="caution">
    <text evidence="2">The sequence shown here is derived from an EMBL/GenBank/DDBJ whole genome shotgun (WGS) entry which is preliminary data.</text>
</comment>
<reference evidence="2" key="1">
    <citation type="journal article" date="2021" name="Nat. Commun.">
        <title>Genetic determinants of endophytism in the Arabidopsis root mycobiome.</title>
        <authorList>
            <person name="Mesny F."/>
            <person name="Miyauchi S."/>
            <person name="Thiergart T."/>
            <person name="Pickel B."/>
            <person name="Atanasova L."/>
            <person name="Karlsson M."/>
            <person name="Huettel B."/>
            <person name="Barry K.W."/>
            <person name="Haridas S."/>
            <person name="Chen C."/>
            <person name="Bauer D."/>
            <person name="Andreopoulos W."/>
            <person name="Pangilinan J."/>
            <person name="LaButti K."/>
            <person name="Riley R."/>
            <person name="Lipzen A."/>
            <person name="Clum A."/>
            <person name="Drula E."/>
            <person name="Henrissat B."/>
            <person name="Kohler A."/>
            <person name="Grigoriev I.V."/>
            <person name="Martin F.M."/>
            <person name="Hacquard S."/>
        </authorList>
    </citation>
    <scope>NUCLEOTIDE SEQUENCE</scope>
    <source>
        <strain evidence="2">FSSC 5 MPI-SDFR-AT-0091</strain>
    </source>
</reference>
<evidence type="ECO:0000313" key="3">
    <source>
        <dbReference type="Proteomes" id="UP000736672"/>
    </source>
</evidence>
<gene>
    <name evidence="2" type="ORF">B0J15DRAFT_290478</name>
</gene>
<keyword evidence="3" id="KW-1185">Reference proteome</keyword>
<evidence type="ECO:0000313" key="2">
    <source>
        <dbReference type="EMBL" id="KAH7258102.1"/>
    </source>
</evidence>
<proteinExistence type="predicted"/>
<accession>A0A9P9KD70</accession>
<dbReference type="EMBL" id="JAGTJS010000009">
    <property type="protein sequence ID" value="KAH7258102.1"/>
    <property type="molecule type" value="Genomic_DNA"/>
</dbReference>
<keyword evidence="1" id="KW-0472">Membrane</keyword>
<keyword evidence="1" id="KW-1133">Transmembrane helix</keyword>
<organism evidence="2 3">
    <name type="scientific">Fusarium solani</name>
    <name type="common">Filamentous fungus</name>
    <dbReference type="NCBI Taxonomy" id="169388"/>
    <lineage>
        <taxon>Eukaryota</taxon>
        <taxon>Fungi</taxon>
        <taxon>Dikarya</taxon>
        <taxon>Ascomycota</taxon>
        <taxon>Pezizomycotina</taxon>
        <taxon>Sordariomycetes</taxon>
        <taxon>Hypocreomycetidae</taxon>
        <taxon>Hypocreales</taxon>
        <taxon>Nectriaceae</taxon>
        <taxon>Fusarium</taxon>
        <taxon>Fusarium solani species complex</taxon>
    </lineage>
</organism>
<sequence length="153" mass="17403">MTETTFPLYAHGWVGLFLVSYAYTSLLFFWSGLVWSGLVFIVLSDFLVSGAKGSGGGWTRHLSLHIYFLRLFHYLLGDTRDRAGNRNVQNLLQVCWWAHWVPFLRLSFPQHDFKGSNGINRAGVKDGDRETVLTLGLRPGQRELDHLRSDSAC</sequence>
<feature type="transmembrane region" description="Helical" evidence="1">
    <location>
        <begin position="20"/>
        <end position="43"/>
    </location>
</feature>
<protein>
    <submittedName>
        <fullName evidence="2">Uncharacterized protein</fullName>
    </submittedName>
</protein>
<keyword evidence="1" id="KW-0812">Transmembrane</keyword>